<dbReference type="InterPro" id="IPR004358">
    <property type="entry name" value="Sig_transdc_His_kin-like_C"/>
</dbReference>
<keyword evidence="4" id="KW-0808">Transferase</keyword>
<dbReference type="InterPro" id="IPR011006">
    <property type="entry name" value="CheY-like_superfamily"/>
</dbReference>
<dbReference type="CDD" id="cd00156">
    <property type="entry name" value="REC"/>
    <property type="match status" value="1"/>
</dbReference>
<keyword evidence="3 6" id="KW-0597">Phosphoprotein</keyword>
<name>A0ABQ3BAP1_9GAMM</name>
<keyword evidence="5" id="KW-0418">Kinase</keyword>
<dbReference type="Proteomes" id="UP000619761">
    <property type="component" value="Unassembled WGS sequence"/>
</dbReference>
<evidence type="ECO:0000256" key="4">
    <source>
        <dbReference type="ARBA" id="ARBA00022679"/>
    </source>
</evidence>
<dbReference type="CDD" id="cd16922">
    <property type="entry name" value="HATPase_EvgS-ArcB-TorS-like"/>
    <property type="match status" value="1"/>
</dbReference>
<evidence type="ECO:0000259" key="9">
    <source>
        <dbReference type="PROSITE" id="PS50112"/>
    </source>
</evidence>
<dbReference type="Pfam" id="PF00512">
    <property type="entry name" value="HisKA"/>
    <property type="match status" value="1"/>
</dbReference>
<feature type="modified residue" description="4-aspartylphosphate" evidence="6">
    <location>
        <position position="59"/>
    </location>
</feature>
<dbReference type="CDD" id="cd00082">
    <property type="entry name" value="HisKA"/>
    <property type="match status" value="1"/>
</dbReference>
<protein>
    <recommendedName>
        <fullName evidence="2">histidine kinase</fullName>
        <ecNumber evidence="2">2.7.13.3</ecNumber>
    </recommendedName>
</protein>
<gene>
    <name evidence="11" type="ORF">GCM10011613_28320</name>
</gene>
<dbReference type="Gene3D" id="3.30.450.20">
    <property type="entry name" value="PAS domain"/>
    <property type="match status" value="1"/>
</dbReference>
<feature type="domain" description="PAC" evidence="10">
    <location>
        <begin position="210"/>
        <end position="262"/>
    </location>
</feature>
<evidence type="ECO:0000256" key="6">
    <source>
        <dbReference type="PROSITE-ProRule" id="PRU00169"/>
    </source>
</evidence>
<dbReference type="SUPFAM" id="SSF52172">
    <property type="entry name" value="CheY-like"/>
    <property type="match status" value="1"/>
</dbReference>
<dbReference type="InterPro" id="IPR000014">
    <property type="entry name" value="PAS"/>
</dbReference>
<dbReference type="Gene3D" id="3.30.565.10">
    <property type="entry name" value="Histidine kinase-like ATPase, C-terminal domain"/>
    <property type="match status" value="1"/>
</dbReference>
<dbReference type="InterPro" id="IPR001789">
    <property type="entry name" value="Sig_transdc_resp-reg_receiver"/>
</dbReference>
<dbReference type="SMART" id="SM00387">
    <property type="entry name" value="HATPase_c"/>
    <property type="match status" value="1"/>
</dbReference>
<dbReference type="PANTHER" id="PTHR43047">
    <property type="entry name" value="TWO-COMPONENT HISTIDINE PROTEIN KINASE"/>
    <property type="match status" value="1"/>
</dbReference>
<dbReference type="InterPro" id="IPR003661">
    <property type="entry name" value="HisK_dim/P_dom"/>
</dbReference>
<evidence type="ECO:0000256" key="1">
    <source>
        <dbReference type="ARBA" id="ARBA00000085"/>
    </source>
</evidence>
<dbReference type="PROSITE" id="PS50112">
    <property type="entry name" value="PAS"/>
    <property type="match status" value="1"/>
</dbReference>
<dbReference type="InterPro" id="IPR003594">
    <property type="entry name" value="HATPase_dom"/>
</dbReference>
<evidence type="ECO:0000259" key="7">
    <source>
        <dbReference type="PROSITE" id="PS50109"/>
    </source>
</evidence>
<evidence type="ECO:0000256" key="3">
    <source>
        <dbReference type="ARBA" id="ARBA00022553"/>
    </source>
</evidence>
<dbReference type="PROSITE" id="PS50113">
    <property type="entry name" value="PAC"/>
    <property type="match status" value="1"/>
</dbReference>
<dbReference type="EMBL" id="BMYZ01000003">
    <property type="protein sequence ID" value="GGY81954.1"/>
    <property type="molecule type" value="Genomic_DNA"/>
</dbReference>
<dbReference type="Pfam" id="PF02518">
    <property type="entry name" value="HATPase_c"/>
    <property type="match status" value="1"/>
</dbReference>
<keyword evidence="12" id="KW-1185">Reference proteome</keyword>
<sequence length="487" mass="54605">MMIENIHLLLVEDNHSQAIILREHLLSVKSPAIKIDWVETLAAAKSFLRGHLPDVILLDLTLPDSDGMETLSEVLAVADRTPIIVLTGLSDEKIAMTALTKGAQDYLIKSNVDQENIFRSIRYALSRSKSERNNFLLVSALKNVPYGVLITNAHSHIEWCNPAFEKISGISTAQAIGQVLSKLIKLKPLSSGEKNQNGNMWKTYEFDNGWSGEVTALHKDQHLLELDLTISPLTNRLGHIEHFIVTLQDISERKRVERMKKEFVSTVSHELRTPLTSISGALSLLAHDMLGTLPDKIREVLDIAYKNSKRLTQLIDDLLDMEKLLAGKMHLDIEMQNLLPLVEQTVEENRAYADKYGVEYEIKNQLDVAMVKLDGFRFQQVLNNFLSNAAKFSPRGKNVIISIEDVSGYLRVSVRDYGDGIPEDFKVHIFEKFSQADSSDSRHKGGTGLGLAISKELVERMGGKIGFHSELGKGTCFFAEFKRIENA</sequence>
<dbReference type="PANTHER" id="PTHR43047:SF72">
    <property type="entry name" value="OSMOSENSING HISTIDINE PROTEIN KINASE SLN1"/>
    <property type="match status" value="1"/>
</dbReference>
<evidence type="ECO:0000259" key="8">
    <source>
        <dbReference type="PROSITE" id="PS50110"/>
    </source>
</evidence>
<dbReference type="CDD" id="cd00130">
    <property type="entry name" value="PAS"/>
    <property type="match status" value="1"/>
</dbReference>
<dbReference type="EC" id="2.7.13.3" evidence="2"/>
<dbReference type="PROSITE" id="PS50109">
    <property type="entry name" value="HIS_KIN"/>
    <property type="match status" value="1"/>
</dbReference>
<dbReference type="Pfam" id="PF00072">
    <property type="entry name" value="Response_reg"/>
    <property type="match status" value="1"/>
</dbReference>
<feature type="domain" description="Histidine kinase" evidence="7">
    <location>
        <begin position="266"/>
        <end position="485"/>
    </location>
</feature>
<feature type="domain" description="Response regulatory" evidence="8">
    <location>
        <begin position="7"/>
        <end position="124"/>
    </location>
</feature>
<dbReference type="RefSeq" id="WP_189419783.1">
    <property type="nucleotide sequence ID" value="NZ_BMYZ01000003.1"/>
</dbReference>
<dbReference type="SMART" id="SM00086">
    <property type="entry name" value="PAC"/>
    <property type="match status" value="1"/>
</dbReference>
<dbReference type="InterPro" id="IPR001610">
    <property type="entry name" value="PAC"/>
</dbReference>
<evidence type="ECO:0000313" key="11">
    <source>
        <dbReference type="EMBL" id="GGY81954.1"/>
    </source>
</evidence>
<evidence type="ECO:0000259" key="10">
    <source>
        <dbReference type="PROSITE" id="PS50113"/>
    </source>
</evidence>
<evidence type="ECO:0000313" key="12">
    <source>
        <dbReference type="Proteomes" id="UP000619761"/>
    </source>
</evidence>
<dbReference type="InterPro" id="IPR005467">
    <property type="entry name" value="His_kinase_dom"/>
</dbReference>
<proteinExistence type="predicted"/>
<dbReference type="Pfam" id="PF13426">
    <property type="entry name" value="PAS_9"/>
    <property type="match status" value="1"/>
</dbReference>
<reference evidence="12" key="1">
    <citation type="journal article" date="2019" name="Int. J. Syst. Evol. Microbiol.">
        <title>The Global Catalogue of Microorganisms (GCM) 10K type strain sequencing project: providing services to taxonomists for standard genome sequencing and annotation.</title>
        <authorList>
            <consortium name="The Broad Institute Genomics Platform"/>
            <consortium name="The Broad Institute Genome Sequencing Center for Infectious Disease"/>
            <person name="Wu L."/>
            <person name="Ma J."/>
        </authorList>
    </citation>
    <scope>NUCLEOTIDE SEQUENCE [LARGE SCALE GENOMIC DNA]</scope>
    <source>
        <strain evidence="12">KCTC 32239</strain>
    </source>
</reference>
<dbReference type="SUPFAM" id="SSF55785">
    <property type="entry name" value="PYP-like sensor domain (PAS domain)"/>
    <property type="match status" value="1"/>
</dbReference>
<dbReference type="NCBIfam" id="TIGR00229">
    <property type="entry name" value="sensory_box"/>
    <property type="match status" value="1"/>
</dbReference>
<dbReference type="Gene3D" id="1.10.287.130">
    <property type="match status" value="1"/>
</dbReference>
<organism evidence="11 12">
    <name type="scientific">Cellvibrio zantedeschiae</name>
    <dbReference type="NCBI Taxonomy" id="1237077"/>
    <lineage>
        <taxon>Bacteria</taxon>
        <taxon>Pseudomonadati</taxon>
        <taxon>Pseudomonadota</taxon>
        <taxon>Gammaproteobacteria</taxon>
        <taxon>Cellvibrionales</taxon>
        <taxon>Cellvibrionaceae</taxon>
        <taxon>Cellvibrio</taxon>
    </lineage>
</organism>
<evidence type="ECO:0000256" key="2">
    <source>
        <dbReference type="ARBA" id="ARBA00012438"/>
    </source>
</evidence>
<dbReference type="PROSITE" id="PS50110">
    <property type="entry name" value="RESPONSE_REGULATORY"/>
    <property type="match status" value="1"/>
</dbReference>
<dbReference type="SMART" id="SM00388">
    <property type="entry name" value="HisKA"/>
    <property type="match status" value="1"/>
</dbReference>
<dbReference type="InterPro" id="IPR035965">
    <property type="entry name" value="PAS-like_dom_sf"/>
</dbReference>
<dbReference type="Gene3D" id="3.40.50.2300">
    <property type="match status" value="1"/>
</dbReference>
<dbReference type="SMART" id="SM00448">
    <property type="entry name" value="REC"/>
    <property type="match status" value="1"/>
</dbReference>
<dbReference type="PRINTS" id="PR00344">
    <property type="entry name" value="BCTRLSENSOR"/>
</dbReference>
<accession>A0ABQ3BAP1</accession>
<dbReference type="SUPFAM" id="SSF47384">
    <property type="entry name" value="Homodimeric domain of signal transducing histidine kinase"/>
    <property type="match status" value="1"/>
</dbReference>
<comment type="catalytic activity">
    <reaction evidence="1">
        <text>ATP + protein L-histidine = ADP + protein N-phospho-L-histidine.</text>
        <dbReference type="EC" id="2.7.13.3"/>
    </reaction>
</comment>
<dbReference type="SUPFAM" id="SSF55874">
    <property type="entry name" value="ATPase domain of HSP90 chaperone/DNA topoisomerase II/histidine kinase"/>
    <property type="match status" value="1"/>
</dbReference>
<evidence type="ECO:0000256" key="5">
    <source>
        <dbReference type="ARBA" id="ARBA00022777"/>
    </source>
</evidence>
<dbReference type="InterPro" id="IPR036890">
    <property type="entry name" value="HATPase_C_sf"/>
</dbReference>
<comment type="caution">
    <text evidence="11">The sequence shown here is derived from an EMBL/GenBank/DDBJ whole genome shotgun (WGS) entry which is preliminary data.</text>
</comment>
<dbReference type="InterPro" id="IPR036097">
    <property type="entry name" value="HisK_dim/P_sf"/>
</dbReference>
<feature type="domain" description="PAS" evidence="9">
    <location>
        <begin position="133"/>
        <end position="178"/>
    </location>
</feature>
<dbReference type="InterPro" id="IPR000700">
    <property type="entry name" value="PAS-assoc_C"/>
</dbReference>